<keyword evidence="1" id="KW-0472">Membrane</keyword>
<sequence>MICPVLCTWDKEKNLVGYHIKIDSDTSRKKIDRIKLYEILFDGNKRYTEFPIEIQKIPDPQARREQLSICPGYTYTLADRNPPRHWWSSHTSAFVGIASFLLGGFCGALLWAASH</sequence>
<keyword evidence="1" id="KW-0812">Transmembrane</keyword>
<proteinExistence type="predicted"/>
<evidence type="ECO:0000313" key="3">
    <source>
        <dbReference type="Proteomes" id="UP001470230"/>
    </source>
</evidence>
<gene>
    <name evidence="2" type="ORF">M9Y10_018193</name>
</gene>
<keyword evidence="3" id="KW-1185">Reference proteome</keyword>
<organism evidence="2 3">
    <name type="scientific">Tritrichomonas musculus</name>
    <dbReference type="NCBI Taxonomy" id="1915356"/>
    <lineage>
        <taxon>Eukaryota</taxon>
        <taxon>Metamonada</taxon>
        <taxon>Parabasalia</taxon>
        <taxon>Tritrichomonadida</taxon>
        <taxon>Tritrichomonadidae</taxon>
        <taxon>Tritrichomonas</taxon>
    </lineage>
</organism>
<dbReference type="EMBL" id="JAPFFF010000024">
    <property type="protein sequence ID" value="KAK8850082.1"/>
    <property type="molecule type" value="Genomic_DNA"/>
</dbReference>
<evidence type="ECO:0000313" key="2">
    <source>
        <dbReference type="EMBL" id="KAK8850082.1"/>
    </source>
</evidence>
<keyword evidence="1" id="KW-1133">Transmembrane helix</keyword>
<reference evidence="2 3" key="1">
    <citation type="submission" date="2024-04" db="EMBL/GenBank/DDBJ databases">
        <title>Tritrichomonas musculus Genome.</title>
        <authorList>
            <person name="Alves-Ferreira E."/>
            <person name="Grigg M."/>
            <person name="Lorenzi H."/>
            <person name="Galac M."/>
        </authorList>
    </citation>
    <scope>NUCLEOTIDE SEQUENCE [LARGE SCALE GENOMIC DNA]</scope>
    <source>
        <strain evidence="2 3">EAF2021</strain>
    </source>
</reference>
<accession>A0ABR2HMZ0</accession>
<dbReference type="Proteomes" id="UP001470230">
    <property type="component" value="Unassembled WGS sequence"/>
</dbReference>
<protein>
    <submittedName>
        <fullName evidence="2">Uncharacterized protein</fullName>
    </submittedName>
</protein>
<comment type="caution">
    <text evidence="2">The sequence shown here is derived from an EMBL/GenBank/DDBJ whole genome shotgun (WGS) entry which is preliminary data.</text>
</comment>
<evidence type="ECO:0000256" key="1">
    <source>
        <dbReference type="SAM" id="Phobius"/>
    </source>
</evidence>
<name>A0ABR2HMZ0_9EUKA</name>
<feature type="transmembrane region" description="Helical" evidence="1">
    <location>
        <begin position="93"/>
        <end position="113"/>
    </location>
</feature>